<proteinExistence type="predicted"/>
<dbReference type="Proteomes" id="UP000011991">
    <property type="component" value="Unassembled WGS sequence"/>
</dbReference>
<accession>M5RR55</accession>
<dbReference type="EMBL" id="ANOG01000738">
    <property type="protein sequence ID" value="EMI17862.1"/>
    <property type="molecule type" value="Genomic_DNA"/>
</dbReference>
<organism evidence="1 2">
    <name type="scientific">Rhodopirellula maiorica SM1</name>
    <dbReference type="NCBI Taxonomy" id="1265738"/>
    <lineage>
        <taxon>Bacteria</taxon>
        <taxon>Pseudomonadati</taxon>
        <taxon>Planctomycetota</taxon>
        <taxon>Planctomycetia</taxon>
        <taxon>Pirellulales</taxon>
        <taxon>Pirellulaceae</taxon>
        <taxon>Novipirellula</taxon>
    </lineage>
</organism>
<dbReference type="AlphaFoldDB" id="M5RR55"/>
<comment type="caution">
    <text evidence="1">The sequence shown here is derived from an EMBL/GenBank/DDBJ whole genome shotgun (WGS) entry which is preliminary data.</text>
</comment>
<protein>
    <submittedName>
        <fullName evidence="1">Uncharacterized protein</fullName>
    </submittedName>
</protein>
<evidence type="ECO:0000313" key="1">
    <source>
        <dbReference type="EMBL" id="EMI17862.1"/>
    </source>
</evidence>
<reference evidence="1 2" key="1">
    <citation type="journal article" date="2013" name="Mar. Genomics">
        <title>Expression of sulfatases in Rhodopirellula baltica and the diversity of sulfatases in the genus Rhodopirellula.</title>
        <authorList>
            <person name="Wegner C.E."/>
            <person name="Richter-Heitmann T."/>
            <person name="Klindworth A."/>
            <person name="Klockow C."/>
            <person name="Richter M."/>
            <person name="Achstetter T."/>
            <person name="Glockner F.O."/>
            <person name="Harder J."/>
        </authorList>
    </citation>
    <scope>NUCLEOTIDE SEQUENCE [LARGE SCALE GENOMIC DNA]</scope>
    <source>
        <strain evidence="1 2">SM1</strain>
    </source>
</reference>
<sequence>MAHLLMPSRRDVETAGGVCSPVYNMSKTVGVPLLVWESSFSEVLL</sequence>
<name>M5RR55_9BACT</name>
<keyword evidence="2" id="KW-1185">Reference proteome</keyword>
<evidence type="ECO:0000313" key="2">
    <source>
        <dbReference type="Proteomes" id="UP000011991"/>
    </source>
</evidence>
<gene>
    <name evidence="1" type="ORF">RMSM_05215</name>
</gene>
<dbReference type="PATRIC" id="fig|1265738.3.peg.5240"/>